<dbReference type="WBParaSite" id="TCONS_00007000.p1">
    <property type="protein sequence ID" value="TCONS_00007000.p1"/>
    <property type="gene ID" value="XLOC_005080"/>
</dbReference>
<dbReference type="Gene3D" id="3.30.460.10">
    <property type="entry name" value="Beta Polymerase, domain 2"/>
    <property type="match status" value="1"/>
</dbReference>
<dbReference type="Gene3D" id="1.10.1410.10">
    <property type="match status" value="1"/>
</dbReference>
<dbReference type="AlphaFoldDB" id="A0A0K0EE34"/>
<evidence type="ECO:0000313" key="2">
    <source>
        <dbReference type="WBParaSite" id="SSTP_0000774700.1"/>
    </source>
</evidence>
<protein>
    <submittedName>
        <fullName evidence="2">N-acetyltransferase domain-containing protein</fullName>
    </submittedName>
    <submittedName>
        <fullName evidence="3">Polymerase nucleotidyl transferase domain-containing protein</fullName>
    </submittedName>
</protein>
<dbReference type="SUPFAM" id="SSF81301">
    <property type="entry name" value="Nucleotidyltransferase"/>
    <property type="match status" value="1"/>
</dbReference>
<dbReference type="WBParaSite" id="SSTP_0000774700.1">
    <property type="protein sequence ID" value="SSTP_0000774700.1"/>
    <property type="gene ID" value="SSTP_0000774700"/>
</dbReference>
<dbReference type="Proteomes" id="UP000035681">
    <property type="component" value="Unplaced"/>
</dbReference>
<organism evidence="2">
    <name type="scientific">Strongyloides stercoralis</name>
    <name type="common">Threadworm</name>
    <dbReference type="NCBI Taxonomy" id="6248"/>
    <lineage>
        <taxon>Eukaryota</taxon>
        <taxon>Metazoa</taxon>
        <taxon>Ecdysozoa</taxon>
        <taxon>Nematoda</taxon>
        <taxon>Chromadorea</taxon>
        <taxon>Rhabditida</taxon>
        <taxon>Tylenchina</taxon>
        <taxon>Panagrolaimomorpha</taxon>
        <taxon>Strongyloidoidea</taxon>
        <taxon>Strongyloididae</taxon>
        <taxon>Strongyloides</taxon>
    </lineage>
</organism>
<proteinExistence type="predicted"/>
<keyword evidence="1" id="KW-1185">Reference proteome</keyword>
<reference evidence="2" key="1">
    <citation type="submission" date="2015-08" db="UniProtKB">
        <authorList>
            <consortium name="WormBaseParasite"/>
        </authorList>
    </citation>
    <scope>IDENTIFICATION</scope>
</reference>
<evidence type="ECO:0000313" key="3">
    <source>
        <dbReference type="WBParaSite" id="TCONS_00007000.p1"/>
    </source>
</evidence>
<sequence length="561" mass="65678">MVELKKEKEINGNCIFSDKIEQFCETIEKSYPEKVDNFTLELYKDEKAMAVFETNCKENALTILKIYFEISNEGKHFYSYEMWKEPVERKVIIDTAFTFLKKQKFNERSLYVGKNGSEILKEYDIHRLPYGSKNTNKYMAVCGTSFVNLEKLEDINEHLISQKYKTMKSILESRKKLKDVMNKLNYKHFSLLNKETLNEINKNSISDKEYKLFENFENNVLNGNVINVFGKHSKIAMVGSMANHTAIKGSTLDYTILTSIEMKKDKKFNKDEALEKVCDLLKNEKTLSDVKIEKSTKFSLIYMKSSNIPDIDITLSVDNLLGVEFTQVCESAQKQCHSFALLGRLLRLWLKELSLNTGETKVWGTYFFDLLLLRLLEKRRLISYNIMKTFDAYRIHNYQQLIKRCQNIYKLMTNEKEIDKLMIGSYFMMFLLEYGIHFPQHHGMTFPFSTVLDSHTIDLSHGKLCFVKGGFTVLHSAYIGDIKKYRYFVNALITTLWEVVAYLTNTAYDSVKFKYVKEDGTNGEENPLNEYLIIDIDEMKENEEDNKIFTFNNAKKIMKKI</sequence>
<evidence type="ECO:0000313" key="1">
    <source>
        <dbReference type="Proteomes" id="UP000035681"/>
    </source>
</evidence>
<dbReference type="InterPro" id="IPR043519">
    <property type="entry name" value="NT_sf"/>
</dbReference>
<name>A0A0K0EE34_STRER</name>
<accession>A0A0K0EE34</accession>